<evidence type="ECO:0000256" key="2">
    <source>
        <dbReference type="ARBA" id="ARBA00003906"/>
    </source>
</evidence>
<evidence type="ECO:0000256" key="1">
    <source>
        <dbReference type="ARBA" id="ARBA00001964"/>
    </source>
</evidence>
<dbReference type="Pfam" id="PF02779">
    <property type="entry name" value="Transket_pyr"/>
    <property type="match status" value="1"/>
</dbReference>
<dbReference type="RefSeq" id="WP_224195373.1">
    <property type="nucleotide sequence ID" value="NZ_JAIRAU010000043.1"/>
</dbReference>
<keyword evidence="8" id="KW-1185">Reference proteome</keyword>
<gene>
    <name evidence="7" type="ORF">K7C98_30790</name>
</gene>
<dbReference type="InterPro" id="IPR009014">
    <property type="entry name" value="Transketo_C/PFOR_II"/>
</dbReference>
<keyword evidence="5" id="KW-0786">Thiamine pyrophosphate</keyword>
<evidence type="ECO:0000259" key="6">
    <source>
        <dbReference type="SMART" id="SM00861"/>
    </source>
</evidence>
<dbReference type="SUPFAM" id="SSF52518">
    <property type="entry name" value="Thiamin diphosphate-binding fold (THDP-binding)"/>
    <property type="match status" value="2"/>
</dbReference>
<protein>
    <recommendedName>
        <fullName evidence="3">3-methyl-2-oxobutanoate dehydrogenase (2-methylpropanoyl-transferring)</fullName>
        <ecNumber evidence="3">1.2.4.4</ecNumber>
    </recommendedName>
</protein>
<name>A0ABS7TZD5_9BACT</name>
<comment type="caution">
    <text evidence="7">The sequence shown here is derived from an EMBL/GenBank/DDBJ whole genome shotgun (WGS) entry which is preliminary data.</text>
</comment>
<dbReference type="InterPro" id="IPR005475">
    <property type="entry name" value="Transketolase-like_Pyr-bd"/>
</dbReference>
<dbReference type="EMBL" id="JAIRAU010000043">
    <property type="protein sequence ID" value="MBZ5713638.1"/>
    <property type="molecule type" value="Genomic_DNA"/>
</dbReference>
<evidence type="ECO:0000313" key="8">
    <source>
        <dbReference type="Proteomes" id="UP001139031"/>
    </source>
</evidence>
<dbReference type="Gene3D" id="3.40.50.970">
    <property type="match status" value="2"/>
</dbReference>
<dbReference type="InterPro" id="IPR001017">
    <property type="entry name" value="DH_E1"/>
</dbReference>
<dbReference type="Proteomes" id="UP001139031">
    <property type="component" value="Unassembled WGS sequence"/>
</dbReference>
<dbReference type="Pfam" id="PF00676">
    <property type="entry name" value="E1_dh"/>
    <property type="match status" value="1"/>
</dbReference>
<reference evidence="7" key="1">
    <citation type="submission" date="2021-08" db="EMBL/GenBank/DDBJ databases">
        <authorList>
            <person name="Stevens D.C."/>
        </authorList>
    </citation>
    <scope>NUCLEOTIDE SEQUENCE</scope>
    <source>
        <strain evidence="7">DSM 53165</strain>
    </source>
</reference>
<feature type="domain" description="Transketolase-like pyrimidine-binding" evidence="6">
    <location>
        <begin position="380"/>
        <end position="554"/>
    </location>
</feature>
<dbReference type="EC" id="1.2.4.4" evidence="3"/>
<evidence type="ECO:0000256" key="4">
    <source>
        <dbReference type="ARBA" id="ARBA00023002"/>
    </source>
</evidence>
<dbReference type="Pfam" id="PF02780">
    <property type="entry name" value="Transketolase_C"/>
    <property type="match status" value="1"/>
</dbReference>
<comment type="cofactor">
    <cofactor evidence="1">
        <name>thiamine diphosphate</name>
        <dbReference type="ChEBI" id="CHEBI:58937"/>
    </cofactor>
</comment>
<evidence type="ECO:0000256" key="3">
    <source>
        <dbReference type="ARBA" id="ARBA00012277"/>
    </source>
</evidence>
<dbReference type="InterPro" id="IPR033248">
    <property type="entry name" value="Transketolase_C"/>
</dbReference>
<accession>A0ABS7TZD5</accession>
<dbReference type="PANTHER" id="PTHR42980:SF1">
    <property type="entry name" value="2-OXOISOVALERATE DEHYDROGENASE SUBUNIT BETA, MITOCHONDRIAL"/>
    <property type="match status" value="1"/>
</dbReference>
<evidence type="ECO:0000313" key="7">
    <source>
        <dbReference type="EMBL" id="MBZ5713638.1"/>
    </source>
</evidence>
<dbReference type="InterPro" id="IPR029061">
    <property type="entry name" value="THDP-binding"/>
</dbReference>
<dbReference type="SUPFAM" id="SSF52922">
    <property type="entry name" value="TK C-terminal domain-like"/>
    <property type="match status" value="1"/>
</dbReference>
<dbReference type="Gene3D" id="3.40.50.920">
    <property type="match status" value="1"/>
</dbReference>
<organism evidence="7 8">
    <name type="scientific">Nannocystis pusilla</name>
    <dbReference type="NCBI Taxonomy" id="889268"/>
    <lineage>
        <taxon>Bacteria</taxon>
        <taxon>Pseudomonadati</taxon>
        <taxon>Myxococcota</taxon>
        <taxon>Polyangia</taxon>
        <taxon>Nannocystales</taxon>
        <taxon>Nannocystaceae</taxon>
        <taxon>Nannocystis</taxon>
    </lineage>
</organism>
<comment type="function">
    <text evidence="2">E1 component of the 2-oxoglutarate dehydrogenase (OGDH) complex which catalyzes the decarboxylation of 2-oxoglutarate, the first step in the conversion of 2-oxoglutarate to succinyl-CoA and CO(2).</text>
</comment>
<dbReference type="SMART" id="SM00861">
    <property type="entry name" value="Transket_pyr"/>
    <property type="match status" value="1"/>
</dbReference>
<dbReference type="PANTHER" id="PTHR42980">
    <property type="entry name" value="2-OXOISOVALERATE DEHYDROGENASE SUBUNIT BETA-RELATED"/>
    <property type="match status" value="1"/>
</dbReference>
<evidence type="ECO:0000256" key="5">
    <source>
        <dbReference type="ARBA" id="ARBA00023052"/>
    </source>
</evidence>
<proteinExistence type="predicted"/>
<sequence length="764" mass="83550">MDLPTPSKTLRFDLRDLARFPSLTPDLLRLAYQEMLIARCHVERVVQECAKGTIKFAIWGSGEELHGAAEALAFSEVVNPDAFGICAHYRSAGLLAMWSRLRGYQDFHLDHMRQQLCKVTDPWTGGRLMTAHFNDLRFNTLPVQSALGMQFGKAVGYAQGLRRQGHQDGLVVAVVGDGTTAESDMHEGMTGASILRLPVLLTVTDNNVAISVRPEDGRGIRSFEHYAAAFGFAYFECDGNDFLGVYETARAAARYCQEQQAPALMWVKNLSRLNNHSSAADFTFEFDSYDPLIDFGEALVQAGIAMPHEILRRNAITEGKDYFRRHDWGTLAKAADDYVLETMSICATEPEPSYESVLSDIRAPFPAVEEAPPENRPTAISINGAIRSALQAILKANPMTWVYGQDVAKKGGVMVATKGLWERFPEQVRDAPINEPLILGTAFGFALHKGATAIPEIQFSDYSLNTLHWLVLLGNQRWQSAGTVDVNVVLRLPVEPLHGGSVYHSMCMEGFYASIPGITIVAPTTSRDMYGLLRSAAEYPGPVLVFESKGLYRMTLGDAFPGEPTDPKEIAALKRSIGFGGHIPDLPDDFRVPLGKAALRRPGKDITVVTWGRCTLFCGEAVQKLAGEGVDVELIDLRTIVPYDLEAILASVRKTGRLLVVHEDRVFASLGREIQGAVQEALAGEHVITRVLGQDPSPGIPSPIELEEQIVVSPEKVHAAVLEVMSVKKAAAAAPPAPVRPARGGAEVFARPQILWTPSRNSVT</sequence>
<keyword evidence="4" id="KW-0560">Oxidoreductase</keyword>